<sequence>MLDLAGRTADIVGLHARMKNNAIDDDTVADLTAGRIAQKVTRVRTAAASAGRPPPALQFSCYHVDVTDLPSPSTQQSSWTARVQAHAELLTGSPAVLTGTATECADHLREWRDRFGITYWNLGRSDGAAARIIEQLDRSNELASSI</sequence>
<name>A0ABU3WRT9_9NOCA</name>
<dbReference type="SUPFAM" id="SSF51679">
    <property type="entry name" value="Bacterial luciferase-like"/>
    <property type="match status" value="1"/>
</dbReference>
<dbReference type="EMBL" id="WBMO01000001">
    <property type="protein sequence ID" value="MDV2476467.1"/>
    <property type="molecule type" value="Genomic_DNA"/>
</dbReference>
<evidence type="ECO:0008006" key="3">
    <source>
        <dbReference type="Google" id="ProtNLM"/>
    </source>
</evidence>
<evidence type="ECO:0000313" key="1">
    <source>
        <dbReference type="EMBL" id="MDV2476467.1"/>
    </source>
</evidence>
<evidence type="ECO:0000313" key="2">
    <source>
        <dbReference type="Proteomes" id="UP001275440"/>
    </source>
</evidence>
<proteinExistence type="predicted"/>
<keyword evidence="2" id="KW-1185">Reference proteome</keyword>
<dbReference type="InterPro" id="IPR036661">
    <property type="entry name" value="Luciferase-like_sf"/>
</dbReference>
<dbReference type="Proteomes" id="UP001275440">
    <property type="component" value="Unassembled WGS sequence"/>
</dbReference>
<organism evidence="1 2">
    <name type="scientific">Rhodococcus zopfii</name>
    <dbReference type="NCBI Taxonomy" id="43772"/>
    <lineage>
        <taxon>Bacteria</taxon>
        <taxon>Bacillati</taxon>
        <taxon>Actinomycetota</taxon>
        <taxon>Actinomycetes</taxon>
        <taxon>Mycobacteriales</taxon>
        <taxon>Nocardiaceae</taxon>
        <taxon>Rhodococcus</taxon>
    </lineage>
</organism>
<reference evidence="1 2" key="1">
    <citation type="submission" date="2019-10" db="EMBL/GenBank/DDBJ databases">
        <title>Draft Genome Assembly of Rhodococcus zopfii DSM44189.</title>
        <authorList>
            <person name="Sutton J.M."/>
            <person name="Akob D.M."/>
            <person name="Bushman T.J."/>
        </authorList>
    </citation>
    <scope>NUCLEOTIDE SEQUENCE [LARGE SCALE GENOMIC DNA]</scope>
    <source>
        <strain evidence="1 2">DSM 44189</strain>
    </source>
</reference>
<accession>A0ABU3WRT9</accession>
<dbReference type="Gene3D" id="3.20.20.30">
    <property type="entry name" value="Luciferase-like domain"/>
    <property type="match status" value="1"/>
</dbReference>
<protein>
    <recommendedName>
        <fullName evidence="3">Luciferase-like domain-containing protein</fullName>
    </recommendedName>
</protein>
<gene>
    <name evidence="1" type="ORF">F8M49_16095</name>
</gene>
<comment type="caution">
    <text evidence="1">The sequence shown here is derived from an EMBL/GenBank/DDBJ whole genome shotgun (WGS) entry which is preliminary data.</text>
</comment>